<reference evidence="3" key="1">
    <citation type="submission" date="2014-04" db="EMBL/GenBank/DDBJ databases">
        <title>Evolutionary Origins and Diversification of the Mycorrhizal Mutualists.</title>
        <authorList>
            <consortium name="DOE Joint Genome Institute"/>
            <consortium name="Mycorrhizal Genomics Consortium"/>
            <person name="Kohler A."/>
            <person name="Kuo A."/>
            <person name="Nagy L.G."/>
            <person name="Floudas D."/>
            <person name="Copeland A."/>
            <person name="Barry K.W."/>
            <person name="Cichocki N."/>
            <person name="Veneault-Fourrey C."/>
            <person name="LaButti K."/>
            <person name="Lindquist E.A."/>
            <person name="Lipzen A."/>
            <person name="Lundell T."/>
            <person name="Morin E."/>
            <person name="Murat C."/>
            <person name="Riley R."/>
            <person name="Ohm R."/>
            <person name="Sun H."/>
            <person name="Tunlid A."/>
            <person name="Henrissat B."/>
            <person name="Grigoriev I.V."/>
            <person name="Hibbett D.S."/>
            <person name="Martin F."/>
        </authorList>
    </citation>
    <scope>NUCLEOTIDE SEQUENCE [LARGE SCALE GENOMIC DNA]</scope>
    <source>
        <strain evidence="3">FD-334 SS-4</strain>
    </source>
</reference>
<keyword evidence="3" id="KW-1185">Reference proteome</keyword>
<gene>
    <name evidence="2" type="ORF">HYPSUDRAFT_45570</name>
</gene>
<dbReference type="Proteomes" id="UP000054270">
    <property type="component" value="Unassembled WGS sequence"/>
</dbReference>
<protein>
    <submittedName>
        <fullName evidence="2">Uncharacterized protein</fullName>
    </submittedName>
</protein>
<organism evidence="2 3">
    <name type="scientific">Hypholoma sublateritium (strain FD-334 SS-4)</name>
    <dbReference type="NCBI Taxonomy" id="945553"/>
    <lineage>
        <taxon>Eukaryota</taxon>
        <taxon>Fungi</taxon>
        <taxon>Dikarya</taxon>
        <taxon>Basidiomycota</taxon>
        <taxon>Agaricomycotina</taxon>
        <taxon>Agaricomycetes</taxon>
        <taxon>Agaricomycetidae</taxon>
        <taxon>Agaricales</taxon>
        <taxon>Agaricineae</taxon>
        <taxon>Strophariaceae</taxon>
        <taxon>Hypholoma</taxon>
    </lineage>
</organism>
<evidence type="ECO:0000313" key="2">
    <source>
        <dbReference type="EMBL" id="KJA18121.1"/>
    </source>
</evidence>
<evidence type="ECO:0000313" key="3">
    <source>
        <dbReference type="Proteomes" id="UP000054270"/>
    </source>
</evidence>
<sequence length="86" mass="9399">MPTNLPLDHAFLPVCQLTTNPQNAQCAAVGSAIFSATPSPLLPFRCERHPLGFRQRPVPSPRPTHLFSGQRCSPDSHLRTTTPLAK</sequence>
<dbReference type="EMBL" id="KN817593">
    <property type="protein sequence ID" value="KJA18121.1"/>
    <property type="molecule type" value="Genomic_DNA"/>
</dbReference>
<proteinExistence type="predicted"/>
<name>A0A0D2NMY8_HYPSF</name>
<feature type="region of interest" description="Disordered" evidence="1">
    <location>
        <begin position="55"/>
        <end position="86"/>
    </location>
</feature>
<dbReference type="AlphaFoldDB" id="A0A0D2NMY8"/>
<evidence type="ECO:0000256" key="1">
    <source>
        <dbReference type="SAM" id="MobiDB-lite"/>
    </source>
</evidence>
<accession>A0A0D2NMY8</accession>